<accession>A0A9W9MM89</accession>
<dbReference type="RefSeq" id="XP_058308357.1">
    <property type="nucleotide sequence ID" value="XM_058451819.1"/>
</dbReference>
<dbReference type="Gene3D" id="3.40.367.20">
    <property type="match status" value="1"/>
</dbReference>
<evidence type="ECO:0000256" key="2">
    <source>
        <dbReference type="ARBA" id="ARBA00005028"/>
    </source>
</evidence>
<evidence type="ECO:0000313" key="8">
    <source>
        <dbReference type="Proteomes" id="UP001150904"/>
    </source>
</evidence>
<dbReference type="GeneID" id="83179120"/>
<name>A0A9W9MM89_9EURO</name>
<dbReference type="Proteomes" id="UP001150904">
    <property type="component" value="Unassembled WGS sequence"/>
</dbReference>
<evidence type="ECO:0000256" key="3">
    <source>
        <dbReference type="ARBA" id="ARBA00023152"/>
    </source>
</evidence>
<keyword evidence="5" id="KW-0808">Transferase</keyword>
<dbReference type="PANTHER" id="PTHR19443:SF16">
    <property type="entry name" value="HEXOKINASE TYPE 1-RELATED"/>
    <property type="match status" value="1"/>
</dbReference>
<dbReference type="InterPro" id="IPR001312">
    <property type="entry name" value="Hexokinase"/>
</dbReference>
<dbReference type="Gene3D" id="1.10.287.1250">
    <property type="match status" value="1"/>
</dbReference>
<dbReference type="Pfam" id="PF03727">
    <property type="entry name" value="Hexokinase_2"/>
    <property type="match status" value="1"/>
</dbReference>
<dbReference type="InterPro" id="IPR022673">
    <property type="entry name" value="Hexokinase_C"/>
</dbReference>
<comment type="similarity">
    <text evidence="5">Belongs to the hexokinase family.</text>
</comment>
<dbReference type="GO" id="GO:0019158">
    <property type="term" value="F:mannokinase activity"/>
    <property type="evidence" value="ECO:0007669"/>
    <property type="project" value="TreeGrafter"/>
</dbReference>
<reference evidence="7" key="1">
    <citation type="submission" date="2022-12" db="EMBL/GenBank/DDBJ databases">
        <authorList>
            <person name="Petersen C."/>
        </authorList>
    </citation>
    <scope>NUCLEOTIDE SEQUENCE</scope>
    <source>
        <strain evidence="7">IBT 15544</strain>
    </source>
</reference>
<dbReference type="GO" id="GO:0005524">
    <property type="term" value="F:ATP binding"/>
    <property type="evidence" value="ECO:0007669"/>
    <property type="project" value="UniProtKB-UniRule"/>
</dbReference>
<keyword evidence="5" id="KW-0067">ATP-binding</keyword>
<feature type="domain" description="Hexokinase C-terminal" evidence="6">
    <location>
        <begin position="68"/>
        <end position="142"/>
    </location>
</feature>
<evidence type="ECO:0000259" key="6">
    <source>
        <dbReference type="Pfam" id="PF03727"/>
    </source>
</evidence>
<dbReference type="EMBL" id="JAPQKR010000012">
    <property type="protein sequence ID" value="KAJ5203878.1"/>
    <property type="molecule type" value="Genomic_DNA"/>
</dbReference>
<dbReference type="SUPFAM" id="SSF53067">
    <property type="entry name" value="Actin-like ATPase domain"/>
    <property type="match status" value="1"/>
</dbReference>
<evidence type="ECO:0000256" key="1">
    <source>
        <dbReference type="ARBA" id="ARBA00004888"/>
    </source>
</evidence>
<dbReference type="GO" id="GO:0006096">
    <property type="term" value="P:glycolytic process"/>
    <property type="evidence" value="ECO:0007669"/>
    <property type="project" value="UniProtKB-KW"/>
</dbReference>
<evidence type="ECO:0000256" key="5">
    <source>
        <dbReference type="RuleBase" id="RU362007"/>
    </source>
</evidence>
<comment type="pathway">
    <text evidence="2">Carbohydrate metabolism; hexose metabolism.</text>
</comment>
<dbReference type="GO" id="GO:0004340">
    <property type="term" value="F:glucokinase activity"/>
    <property type="evidence" value="ECO:0007669"/>
    <property type="project" value="TreeGrafter"/>
</dbReference>
<dbReference type="GO" id="GO:0006013">
    <property type="term" value="P:mannose metabolic process"/>
    <property type="evidence" value="ECO:0007669"/>
    <property type="project" value="TreeGrafter"/>
</dbReference>
<dbReference type="GO" id="GO:0006006">
    <property type="term" value="P:glucose metabolic process"/>
    <property type="evidence" value="ECO:0007669"/>
    <property type="project" value="TreeGrafter"/>
</dbReference>
<comment type="caution">
    <text evidence="7">The sequence shown here is derived from an EMBL/GenBank/DDBJ whole genome shotgun (WGS) entry which is preliminary data.</text>
</comment>
<proteinExistence type="inferred from homology"/>
<keyword evidence="8" id="KW-1185">Reference proteome</keyword>
<organism evidence="7 8">
    <name type="scientific">Penicillium cinerascens</name>
    <dbReference type="NCBI Taxonomy" id="70096"/>
    <lineage>
        <taxon>Eukaryota</taxon>
        <taxon>Fungi</taxon>
        <taxon>Dikarya</taxon>
        <taxon>Ascomycota</taxon>
        <taxon>Pezizomycotina</taxon>
        <taxon>Eurotiomycetes</taxon>
        <taxon>Eurotiomycetidae</taxon>
        <taxon>Eurotiales</taxon>
        <taxon>Aspergillaceae</taxon>
        <taxon>Penicillium</taxon>
    </lineage>
</organism>
<evidence type="ECO:0000256" key="4">
    <source>
        <dbReference type="ARBA" id="ARBA00044613"/>
    </source>
</evidence>
<keyword evidence="5" id="KW-0418">Kinase</keyword>
<dbReference type="EC" id="2.7.1.-" evidence="5"/>
<dbReference type="PANTHER" id="PTHR19443">
    <property type="entry name" value="HEXOKINASE"/>
    <property type="match status" value="1"/>
</dbReference>
<dbReference type="InterPro" id="IPR043129">
    <property type="entry name" value="ATPase_NBD"/>
</dbReference>
<evidence type="ECO:0000313" key="7">
    <source>
        <dbReference type="EMBL" id="KAJ5203878.1"/>
    </source>
</evidence>
<dbReference type="GO" id="GO:0005536">
    <property type="term" value="F:D-glucose binding"/>
    <property type="evidence" value="ECO:0007669"/>
    <property type="project" value="InterPro"/>
</dbReference>
<dbReference type="GO" id="GO:0005739">
    <property type="term" value="C:mitochondrion"/>
    <property type="evidence" value="ECO:0007669"/>
    <property type="project" value="TreeGrafter"/>
</dbReference>
<reference evidence="7" key="2">
    <citation type="journal article" date="2023" name="IMA Fungus">
        <title>Comparative genomic study of the Penicillium genus elucidates a diverse pangenome and 15 lateral gene transfer events.</title>
        <authorList>
            <person name="Petersen C."/>
            <person name="Sorensen T."/>
            <person name="Nielsen M.R."/>
            <person name="Sondergaard T.E."/>
            <person name="Sorensen J.L."/>
            <person name="Fitzpatrick D.A."/>
            <person name="Frisvad J.C."/>
            <person name="Nielsen K.L."/>
        </authorList>
    </citation>
    <scope>NUCLEOTIDE SEQUENCE</scope>
    <source>
        <strain evidence="7">IBT 15544</strain>
    </source>
</reference>
<keyword evidence="3 5" id="KW-0324">Glycolysis</keyword>
<keyword evidence="5" id="KW-0547">Nucleotide-binding</keyword>
<comment type="catalytic activity">
    <reaction evidence="4">
        <text>a D-hexose + ATP = a D-hexose 6-phosphate + ADP + H(+)</text>
        <dbReference type="Rhea" id="RHEA:22740"/>
        <dbReference type="ChEBI" id="CHEBI:4194"/>
        <dbReference type="ChEBI" id="CHEBI:15378"/>
        <dbReference type="ChEBI" id="CHEBI:30616"/>
        <dbReference type="ChEBI" id="CHEBI:229467"/>
        <dbReference type="ChEBI" id="CHEBI:456216"/>
        <dbReference type="EC" id="2.7.1.1"/>
    </reaction>
    <physiologicalReaction direction="left-to-right" evidence="4">
        <dbReference type="Rhea" id="RHEA:22741"/>
    </physiologicalReaction>
</comment>
<gene>
    <name evidence="7" type="ORF">N7498_004757</name>
</gene>
<sequence length="160" mass="17415">MLGFRTSAEILTGAADHMTRDLKQYEDWFTLEPPMLKQITNHFVKELDKSLTNEGGNITSPDRPDLDARLYACGIAAICKKKETSKCHVGVDGSVFNKYSGFKQRAAQALREIFDWPPNEPDLIVLIPSEDGSSVGGAALAAALALDGGIEGDSDKEKED</sequence>
<dbReference type="GO" id="GO:0001678">
    <property type="term" value="P:intracellular glucose homeostasis"/>
    <property type="evidence" value="ECO:0007669"/>
    <property type="project" value="InterPro"/>
</dbReference>
<dbReference type="GO" id="GO:0005829">
    <property type="term" value="C:cytosol"/>
    <property type="evidence" value="ECO:0007669"/>
    <property type="project" value="TreeGrafter"/>
</dbReference>
<dbReference type="AlphaFoldDB" id="A0A9W9MM89"/>
<comment type="pathway">
    <text evidence="1">Carbohydrate degradation; glycolysis; D-glyceraldehyde 3-phosphate and glycerone phosphate from D-glucose: step 1/4.</text>
</comment>
<protein>
    <recommendedName>
        <fullName evidence="5">Phosphotransferase</fullName>
        <ecNumber evidence="5">2.7.1.-</ecNumber>
    </recommendedName>
</protein>
<dbReference type="OrthoDB" id="3427340at2759"/>
<dbReference type="GO" id="GO:0008865">
    <property type="term" value="F:fructokinase activity"/>
    <property type="evidence" value="ECO:0007669"/>
    <property type="project" value="TreeGrafter"/>
</dbReference>